<feature type="domain" description="RecX second three-helical" evidence="5">
    <location>
        <begin position="77"/>
        <end position="116"/>
    </location>
</feature>
<evidence type="ECO:0000313" key="6">
    <source>
        <dbReference type="EMBL" id="MEE1877054.1"/>
    </source>
</evidence>
<gene>
    <name evidence="6" type="ORF">VRS74_05070</name>
</gene>
<dbReference type="InterPro" id="IPR036388">
    <property type="entry name" value="WH-like_DNA-bd_sf"/>
</dbReference>
<dbReference type="Gene3D" id="1.10.10.10">
    <property type="entry name" value="Winged helix-like DNA-binding domain superfamily/Winged helix DNA-binding domain"/>
    <property type="match status" value="1"/>
</dbReference>
<keyword evidence="4" id="KW-0963">Cytoplasm</keyword>
<dbReference type="InterPro" id="IPR053924">
    <property type="entry name" value="RecX_HTH_2nd"/>
</dbReference>
<dbReference type="Pfam" id="PF02631">
    <property type="entry name" value="RecX_HTH2"/>
    <property type="match status" value="1"/>
</dbReference>
<proteinExistence type="inferred from homology"/>
<organism evidence="6 7">
    <name type="scientific">Altererythrobacter litoralis</name>
    <dbReference type="NCBI Taxonomy" id="3113904"/>
    <lineage>
        <taxon>Bacteria</taxon>
        <taxon>Pseudomonadati</taxon>
        <taxon>Pseudomonadota</taxon>
        <taxon>Alphaproteobacteria</taxon>
        <taxon>Sphingomonadales</taxon>
        <taxon>Erythrobacteraceae</taxon>
        <taxon>Altererythrobacter</taxon>
    </lineage>
</organism>
<dbReference type="RefSeq" id="WP_354144164.1">
    <property type="nucleotide sequence ID" value="NZ_JAZDQV010000004.1"/>
</dbReference>
<protein>
    <recommendedName>
        <fullName evidence="3">Regulatory protein RecX</fullName>
    </recommendedName>
</protein>
<evidence type="ECO:0000256" key="2">
    <source>
        <dbReference type="ARBA" id="ARBA00009695"/>
    </source>
</evidence>
<dbReference type="EMBL" id="JAZDQV010000004">
    <property type="protein sequence ID" value="MEE1877054.1"/>
    <property type="molecule type" value="Genomic_DNA"/>
</dbReference>
<evidence type="ECO:0000256" key="4">
    <source>
        <dbReference type="ARBA" id="ARBA00022490"/>
    </source>
</evidence>
<comment type="subcellular location">
    <subcellularLocation>
        <location evidence="1">Cytoplasm</location>
    </subcellularLocation>
</comment>
<reference evidence="6 7" key="1">
    <citation type="submission" date="2024-01" db="EMBL/GenBank/DDBJ databases">
        <title>The genome sequence of Erythrobacteraceae sp. strain 1XM1-14.</title>
        <authorList>
            <person name="Liu Y."/>
        </authorList>
    </citation>
    <scope>NUCLEOTIDE SEQUENCE [LARGE SCALE GENOMIC DNA]</scope>
    <source>
        <strain evidence="6 7">1XM1-14</strain>
    </source>
</reference>
<evidence type="ECO:0000259" key="5">
    <source>
        <dbReference type="Pfam" id="PF02631"/>
    </source>
</evidence>
<evidence type="ECO:0000256" key="1">
    <source>
        <dbReference type="ARBA" id="ARBA00004496"/>
    </source>
</evidence>
<comment type="caution">
    <text evidence="6">The sequence shown here is derived from an EMBL/GenBank/DDBJ whole genome shotgun (WGS) entry which is preliminary data.</text>
</comment>
<accession>A0ABU7GD77</accession>
<evidence type="ECO:0000256" key="3">
    <source>
        <dbReference type="ARBA" id="ARBA00018111"/>
    </source>
</evidence>
<dbReference type="Proteomes" id="UP001343492">
    <property type="component" value="Unassembled WGS sequence"/>
</dbReference>
<sequence length="194" mass="21238">MVAKQTTLSPKRRSPAPLDRAKLEELALTYLARFATSSAKLEAYLRRKIRERGVAEGAEPLDVASLVERMIELRYVDDAAFARTRASGLLRKGYGARRVDQALRAAGIEEELREDAAPEEAVARRAALALARKRGFGPFGALAEDGAGLDRAKREKQIAAMIRAGHGFDTARALVDAASVEDAENWACEAEEWD</sequence>
<name>A0ABU7GD77_9SPHN</name>
<evidence type="ECO:0000313" key="7">
    <source>
        <dbReference type="Proteomes" id="UP001343492"/>
    </source>
</evidence>
<keyword evidence="7" id="KW-1185">Reference proteome</keyword>
<comment type="similarity">
    <text evidence="2">Belongs to the RecX family.</text>
</comment>